<dbReference type="SMART" id="SM00860">
    <property type="entry name" value="SMI1_KNR4"/>
    <property type="match status" value="1"/>
</dbReference>
<protein>
    <recommendedName>
        <fullName evidence="1">Knr4/Smi1-like domain-containing protein</fullName>
    </recommendedName>
</protein>
<dbReference type="Gene3D" id="3.40.1580.10">
    <property type="entry name" value="SMI1/KNR4-like"/>
    <property type="match status" value="1"/>
</dbReference>
<evidence type="ECO:0000313" key="2">
    <source>
        <dbReference type="EMBL" id="ODP27847.1"/>
    </source>
</evidence>
<proteinExistence type="predicted"/>
<accession>A0A1E3L217</accession>
<dbReference type="Pfam" id="PF09346">
    <property type="entry name" value="SMI1_KNR4"/>
    <property type="match status" value="1"/>
</dbReference>
<dbReference type="RefSeq" id="WP_069328080.1">
    <property type="nucleotide sequence ID" value="NZ_MDER01000045.1"/>
</dbReference>
<dbReference type="InterPro" id="IPR018958">
    <property type="entry name" value="Knr4/Smi1-like_dom"/>
</dbReference>
<dbReference type="PANTHER" id="PTHR47432">
    <property type="entry name" value="CELL WALL ASSEMBLY REGULATOR SMI1"/>
    <property type="match status" value="1"/>
</dbReference>
<dbReference type="SUPFAM" id="SSF160631">
    <property type="entry name" value="SMI1/KNR4-like"/>
    <property type="match status" value="1"/>
</dbReference>
<evidence type="ECO:0000259" key="1">
    <source>
        <dbReference type="SMART" id="SM00860"/>
    </source>
</evidence>
<feature type="domain" description="Knr4/Smi1-like" evidence="1">
    <location>
        <begin position="32"/>
        <end position="167"/>
    </location>
</feature>
<dbReference type="AlphaFoldDB" id="A0A1E3L217"/>
<evidence type="ECO:0000313" key="3">
    <source>
        <dbReference type="Proteomes" id="UP000094578"/>
    </source>
</evidence>
<comment type="caution">
    <text evidence="2">The sequence shown here is derived from an EMBL/GenBank/DDBJ whole genome shotgun (WGS) entry which is preliminary data.</text>
</comment>
<keyword evidence="3" id="KW-1185">Reference proteome</keyword>
<organism evidence="2 3">
    <name type="scientific">Paenibacillus nuruki</name>
    <dbReference type="NCBI Taxonomy" id="1886670"/>
    <lineage>
        <taxon>Bacteria</taxon>
        <taxon>Bacillati</taxon>
        <taxon>Bacillota</taxon>
        <taxon>Bacilli</taxon>
        <taxon>Bacillales</taxon>
        <taxon>Paenibacillaceae</taxon>
        <taxon>Paenibacillus</taxon>
    </lineage>
</organism>
<dbReference type="EMBL" id="MDER01000045">
    <property type="protein sequence ID" value="ODP27847.1"/>
    <property type="molecule type" value="Genomic_DNA"/>
</dbReference>
<dbReference type="InterPro" id="IPR037883">
    <property type="entry name" value="Knr4/Smi1-like_sf"/>
</dbReference>
<dbReference type="Proteomes" id="UP000094578">
    <property type="component" value="Unassembled WGS sequence"/>
</dbReference>
<gene>
    <name evidence="2" type="ORF">PTI45_02666</name>
</gene>
<dbReference type="InterPro" id="IPR051873">
    <property type="entry name" value="KNR4/SMI1_regulator"/>
</dbReference>
<name>A0A1E3L217_9BACL</name>
<reference evidence="2 3" key="1">
    <citation type="submission" date="2016-08" db="EMBL/GenBank/DDBJ databases">
        <title>Genome sequencing of Paenibacillus sp. TI45-13ar, isolated from Korean traditional nuruk.</title>
        <authorList>
            <person name="Kim S.-J."/>
        </authorList>
    </citation>
    <scope>NUCLEOTIDE SEQUENCE [LARGE SCALE GENOMIC DNA]</scope>
    <source>
        <strain evidence="2 3">TI45-13ar</strain>
    </source>
</reference>
<dbReference type="PANTHER" id="PTHR47432:SF1">
    <property type="entry name" value="CELL WALL ASSEMBLY REGULATOR SMI1"/>
    <property type="match status" value="1"/>
</dbReference>
<dbReference type="STRING" id="1886670.PTI45_02666"/>
<sequence length="175" mass="20092">MDTQAQQLWNRIIAKGLERNPLFEEKLYLYEGATGEGFATLEHTLGVQVPAQLQSFYRIHNGQQENKANTCFLRNLTLSSITEIIENWTFLQEEFDPEDLEVDAQSGVKPFAWNAKWIPIASNGGGDYLCIDTDPAEEGTVGQVLYFWHDWEYRSVEATSLFEFIEMALQEEETD</sequence>